<dbReference type="Pfam" id="PF02817">
    <property type="entry name" value="E3_binding"/>
    <property type="match status" value="1"/>
</dbReference>
<evidence type="ECO:0000259" key="10">
    <source>
        <dbReference type="PROSITE" id="PS50968"/>
    </source>
</evidence>
<dbReference type="InterPro" id="IPR004167">
    <property type="entry name" value="PSBD"/>
</dbReference>
<keyword evidence="8 9" id="KW-0012">Acyltransferase</keyword>
<dbReference type="GO" id="GO:0016407">
    <property type="term" value="F:acetyltransferase activity"/>
    <property type="evidence" value="ECO:0007669"/>
    <property type="project" value="TreeGrafter"/>
</dbReference>
<name>G0TW54_TRYVY</name>
<dbReference type="InterPro" id="IPR011053">
    <property type="entry name" value="Single_hybrid_motif"/>
</dbReference>
<evidence type="ECO:0000256" key="7">
    <source>
        <dbReference type="ARBA" id="ARBA00023128"/>
    </source>
</evidence>
<reference evidence="12" key="1">
    <citation type="journal article" date="2012" name="Proc. Natl. Acad. Sci. U.S.A.">
        <title>Antigenic diversity is generated by distinct evolutionary mechanisms in African trypanosome species.</title>
        <authorList>
            <person name="Jackson A.P."/>
            <person name="Berry A."/>
            <person name="Aslett M."/>
            <person name="Allison H.C."/>
            <person name="Burton P."/>
            <person name="Vavrova-Anderson J."/>
            <person name="Brown R."/>
            <person name="Browne H."/>
            <person name="Corton N."/>
            <person name="Hauser H."/>
            <person name="Gamble J."/>
            <person name="Gilderthorp R."/>
            <person name="Marcello L."/>
            <person name="McQuillan J."/>
            <person name="Otto T.D."/>
            <person name="Quail M.A."/>
            <person name="Sanders M.J."/>
            <person name="van Tonder A."/>
            <person name="Ginger M.L."/>
            <person name="Field M.C."/>
            <person name="Barry J.D."/>
            <person name="Hertz-Fowler C."/>
            <person name="Berriman M."/>
        </authorList>
    </citation>
    <scope>NUCLEOTIDE SEQUENCE</scope>
    <source>
        <strain evidence="12">Y486</strain>
    </source>
</reference>
<evidence type="ECO:0000256" key="3">
    <source>
        <dbReference type="ARBA" id="ARBA00007317"/>
    </source>
</evidence>
<dbReference type="Gene3D" id="3.30.559.10">
    <property type="entry name" value="Chloramphenicol acetyltransferase-like domain"/>
    <property type="match status" value="1"/>
</dbReference>
<sequence>MSIRSLMRVTRCATSVRFIHTSKCWGGRVVPYTLADIGEGIQEVEVISLFVKPGDKIHEFEKICEVQSDKATVDITSRYEGVVTNIHISPGGKAHVGQAIVDIEVDDDNANKANADGSGEKGEVAVTASVDCATAGFHGDGVATSTRVLATPATRELARKHGVDIEQVRGSGPGGRVLTEDVLSHAKSCSPAKDSSSENETVVPLDRGVRRLMVNSMTESGRIPSFTACDEVEVTRLLNLRALLKKTLNTNSNKSTEEVKVSLTPLFVKAASLSLALVPELNAHVSPSCDRLFVKKSHNIGLAMDTPNGLLVPVITDVQLKDVVQLVHEVNELVDLGRRNQIPPGRLRGGTFTLSNVGPLGSTYATPLLLPPQVGIGALGCIQQLPRFDENSNVVKANVLFLSWTADHRVIDGATLLRFSNAFKHFLGSPELIAPNIIS</sequence>
<evidence type="ECO:0000313" key="12">
    <source>
        <dbReference type="EMBL" id="CCC48170.1"/>
    </source>
</evidence>
<dbReference type="PROSITE" id="PS50968">
    <property type="entry name" value="BIOTINYL_LIPOYL"/>
    <property type="match status" value="1"/>
</dbReference>
<dbReference type="InterPro" id="IPR003016">
    <property type="entry name" value="2-oxoA_DH_lipoyl-BS"/>
</dbReference>
<dbReference type="PROSITE" id="PS00189">
    <property type="entry name" value="LIPOYL"/>
    <property type="match status" value="1"/>
</dbReference>
<proteinExistence type="inferred from homology"/>
<accession>G0TW54</accession>
<dbReference type="SUPFAM" id="SSF47005">
    <property type="entry name" value="Peripheral subunit-binding domain of 2-oxo acid dehydrogenase complex"/>
    <property type="match status" value="1"/>
</dbReference>
<keyword evidence="5 9" id="KW-0450">Lipoyl</keyword>
<keyword evidence="6" id="KW-0809">Transit peptide</keyword>
<dbReference type="GO" id="GO:0005759">
    <property type="term" value="C:mitochondrial matrix"/>
    <property type="evidence" value="ECO:0007669"/>
    <property type="project" value="UniProtKB-SubCell"/>
</dbReference>
<dbReference type="CDD" id="cd06849">
    <property type="entry name" value="lipoyl_domain"/>
    <property type="match status" value="1"/>
</dbReference>
<evidence type="ECO:0000259" key="11">
    <source>
        <dbReference type="PROSITE" id="PS51826"/>
    </source>
</evidence>
<gene>
    <name evidence="12" type="ORF">TVY486_0503710</name>
</gene>
<dbReference type="EMBL" id="HE573021">
    <property type="protein sequence ID" value="CCC48170.1"/>
    <property type="molecule type" value="Genomic_DNA"/>
</dbReference>
<dbReference type="GO" id="GO:0031405">
    <property type="term" value="F:lipoic acid binding"/>
    <property type="evidence" value="ECO:0007669"/>
    <property type="project" value="TreeGrafter"/>
</dbReference>
<dbReference type="InterPro" id="IPR001078">
    <property type="entry name" value="2-oxoacid_DH_actylTfrase"/>
</dbReference>
<dbReference type="PANTHER" id="PTHR43178">
    <property type="entry name" value="DIHYDROLIPOAMIDE ACETYLTRANSFERASE COMPONENT OF PYRUVATE DEHYDROGENASE COMPLEX"/>
    <property type="match status" value="1"/>
</dbReference>
<dbReference type="InterPro" id="IPR023213">
    <property type="entry name" value="CAT-like_dom_sf"/>
</dbReference>
<dbReference type="Pfam" id="PF00198">
    <property type="entry name" value="2-oxoacid_dh"/>
    <property type="match status" value="1"/>
</dbReference>
<evidence type="ECO:0000256" key="9">
    <source>
        <dbReference type="RuleBase" id="RU003423"/>
    </source>
</evidence>
<comment type="similarity">
    <text evidence="3 9">Belongs to the 2-oxoacid dehydrogenase family.</text>
</comment>
<feature type="domain" description="Lipoyl-binding" evidence="10">
    <location>
        <begin position="27"/>
        <end position="104"/>
    </location>
</feature>
<dbReference type="VEuPathDB" id="TriTrypDB:TvY486_0503710"/>
<dbReference type="Gene3D" id="2.40.50.100">
    <property type="match status" value="1"/>
</dbReference>
<evidence type="ECO:0000256" key="5">
    <source>
        <dbReference type="ARBA" id="ARBA00022823"/>
    </source>
</evidence>
<dbReference type="Gene3D" id="4.10.320.10">
    <property type="entry name" value="E3-binding domain"/>
    <property type="match status" value="1"/>
</dbReference>
<dbReference type="PROSITE" id="PS51826">
    <property type="entry name" value="PSBD"/>
    <property type="match status" value="1"/>
</dbReference>
<comment type="subcellular location">
    <subcellularLocation>
        <location evidence="2">Mitochondrion matrix</location>
    </subcellularLocation>
</comment>
<dbReference type="EC" id="2.3.1.-" evidence="9"/>
<dbReference type="InterPro" id="IPR000089">
    <property type="entry name" value="Biotin_lipoyl"/>
</dbReference>
<comment type="cofactor">
    <cofactor evidence="1 9">
        <name>(R)-lipoate</name>
        <dbReference type="ChEBI" id="CHEBI:83088"/>
    </cofactor>
</comment>
<dbReference type="InterPro" id="IPR036625">
    <property type="entry name" value="E3-bd_dom_sf"/>
</dbReference>
<dbReference type="SUPFAM" id="SSF51230">
    <property type="entry name" value="Single hybrid motif"/>
    <property type="match status" value="1"/>
</dbReference>
<keyword evidence="4 9" id="KW-0808">Transferase</keyword>
<dbReference type="InterPro" id="IPR050743">
    <property type="entry name" value="2-oxoacid_DH_E2_comp"/>
</dbReference>
<evidence type="ECO:0000256" key="2">
    <source>
        <dbReference type="ARBA" id="ARBA00004305"/>
    </source>
</evidence>
<dbReference type="SUPFAM" id="SSF52777">
    <property type="entry name" value="CoA-dependent acyltransferases"/>
    <property type="match status" value="1"/>
</dbReference>
<dbReference type="FunFam" id="3.30.559.10:FF:000007">
    <property type="entry name" value="Dihydrolipoamide acetyltransferase component of pyruvate dehydrogenase complex"/>
    <property type="match status" value="1"/>
</dbReference>
<keyword evidence="7" id="KW-0496">Mitochondrion</keyword>
<protein>
    <recommendedName>
        <fullName evidence="9">Dihydrolipoamide acetyltransferase component of pyruvate dehydrogenase complex</fullName>
        <ecNumber evidence="9">2.3.1.-</ecNumber>
    </recommendedName>
</protein>
<organism evidence="12">
    <name type="scientific">Trypanosoma vivax (strain Y486)</name>
    <dbReference type="NCBI Taxonomy" id="1055687"/>
    <lineage>
        <taxon>Eukaryota</taxon>
        <taxon>Discoba</taxon>
        <taxon>Euglenozoa</taxon>
        <taxon>Kinetoplastea</taxon>
        <taxon>Metakinetoplastina</taxon>
        <taxon>Trypanosomatida</taxon>
        <taxon>Trypanosomatidae</taxon>
        <taxon>Trypanosoma</taxon>
        <taxon>Duttonella</taxon>
    </lineage>
</organism>
<evidence type="ECO:0000256" key="6">
    <source>
        <dbReference type="ARBA" id="ARBA00022946"/>
    </source>
</evidence>
<evidence type="ECO:0000256" key="1">
    <source>
        <dbReference type="ARBA" id="ARBA00001938"/>
    </source>
</evidence>
<dbReference type="FunFam" id="2.40.50.100:FF:000013">
    <property type="entry name" value="Dihydrolipoamide acetyltransferase component of pyruvate dehydrogenase complex"/>
    <property type="match status" value="1"/>
</dbReference>
<evidence type="ECO:0000256" key="8">
    <source>
        <dbReference type="ARBA" id="ARBA00023315"/>
    </source>
</evidence>
<dbReference type="AlphaFoldDB" id="G0TW54"/>
<evidence type="ECO:0000256" key="4">
    <source>
        <dbReference type="ARBA" id="ARBA00022679"/>
    </source>
</evidence>
<dbReference type="PANTHER" id="PTHR43178:SF5">
    <property type="entry name" value="LIPOAMIDE ACYLTRANSFERASE COMPONENT OF BRANCHED-CHAIN ALPHA-KETO ACID DEHYDROGENASE COMPLEX, MITOCHONDRIAL"/>
    <property type="match status" value="1"/>
</dbReference>
<feature type="domain" description="Peripheral subunit-binding (PSBD)" evidence="11">
    <location>
        <begin position="149"/>
        <end position="186"/>
    </location>
</feature>
<dbReference type="Pfam" id="PF00364">
    <property type="entry name" value="Biotin_lipoyl"/>
    <property type="match status" value="1"/>
</dbReference>